<protein>
    <recommendedName>
        <fullName evidence="13">Vitamin K epoxide reductase domain-containing protein</fullName>
    </recommendedName>
</protein>
<evidence type="ECO:0000256" key="11">
    <source>
        <dbReference type="ARBA" id="ARBA00023284"/>
    </source>
</evidence>
<comment type="subcellular location">
    <subcellularLocation>
        <location evidence="1">Membrane</location>
        <topology evidence="1">Multi-pass membrane protein</topology>
    </subcellularLocation>
</comment>
<evidence type="ECO:0000256" key="1">
    <source>
        <dbReference type="ARBA" id="ARBA00004141"/>
    </source>
</evidence>
<gene>
    <name evidence="14" type="ORF">DAY19_09360</name>
</gene>
<keyword evidence="4 12" id="KW-0812">Transmembrane</keyword>
<dbReference type="Gene3D" id="3.40.30.10">
    <property type="entry name" value="Glutaredoxin"/>
    <property type="match status" value="1"/>
</dbReference>
<evidence type="ECO:0000256" key="9">
    <source>
        <dbReference type="ARBA" id="ARBA00023136"/>
    </source>
</evidence>
<feature type="transmembrane region" description="Helical" evidence="12">
    <location>
        <begin position="101"/>
        <end position="134"/>
    </location>
</feature>
<dbReference type="InterPro" id="IPR012336">
    <property type="entry name" value="Thioredoxin-like_fold"/>
</dbReference>
<dbReference type="PANTHER" id="PTHR13887:SF14">
    <property type="entry name" value="DISULFIDE BOND FORMATION PROTEIN D"/>
    <property type="match status" value="1"/>
</dbReference>
<dbReference type="CDD" id="cd12920">
    <property type="entry name" value="VKOR_3"/>
    <property type="match status" value="1"/>
</dbReference>
<keyword evidence="6" id="KW-0732">Signal</keyword>
<name>A0ABY0IG08_9BACT</name>
<proteinExistence type="inferred from homology"/>
<evidence type="ECO:0000256" key="3">
    <source>
        <dbReference type="ARBA" id="ARBA00006214"/>
    </source>
</evidence>
<feature type="transmembrane region" description="Helical" evidence="12">
    <location>
        <begin position="69"/>
        <end position="89"/>
    </location>
</feature>
<dbReference type="InterPro" id="IPR036249">
    <property type="entry name" value="Thioredoxin-like_sf"/>
</dbReference>
<evidence type="ECO:0000256" key="2">
    <source>
        <dbReference type="ARBA" id="ARBA00005791"/>
    </source>
</evidence>
<feature type="transmembrane region" description="Helical" evidence="12">
    <location>
        <begin position="15"/>
        <end position="36"/>
    </location>
</feature>
<comment type="similarity">
    <text evidence="3">Belongs to the VKOR family.</text>
</comment>
<organism evidence="14 15">
    <name type="scientific">Halobacteriovorax vibrionivorans</name>
    <dbReference type="NCBI Taxonomy" id="2152716"/>
    <lineage>
        <taxon>Bacteria</taxon>
        <taxon>Pseudomonadati</taxon>
        <taxon>Bdellovibrionota</taxon>
        <taxon>Bacteriovoracia</taxon>
        <taxon>Bacteriovoracales</taxon>
        <taxon>Halobacteriovoraceae</taxon>
        <taxon>Halobacteriovorax</taxon>
    </lineage>
</organism>
<dbReference type="Proteomes" id="UP000443582">
    <property type="component" value="Unassembled WGS sequence"/>
</dbReference>
<comment type="similarity">
    <text evidence="2">Belongs to the thioredoxin family. DsbA subfamily.</text>
</comment>
<evidence type="ECO:0000256" key="10">
    <source>
        <dbReference type="ARBA" id="ARBA00023157"/>
    </source>
</evidence>
<comment type="caution">
    <text evidence="14">The sequence shown here is derived from an EMBL/GenBank/DDBJ whole genome shotgun (WGS) entry which is preliminary data.</text>
</comment>
<keyword evidence="15" id="KW-1185">Reference proteome</keyword>
<sequence>MNDSFLNKLSFNKKILFFVTGLVMFVLSIYLTNHFYQVKFPTGFGAASACNINSFLTCDAATLSPLSNIAGVPISIFGIIIGAMIMFFYMVNKKQAEGGLFILLLLNGIGCLVLFIYSLVMLGTLCPFCTLYYIASWTALYMMYKNDASRDFDVKFFGIAILCMVISGAIAYSFTSSKTKKSSARSAQIVTMFKALKSMGNPTNPSPYRLASATEKFEDAPIQLSVFSDFQCPACNALNLVLPKIEEKYHGKINIQYFFYPLDHNCNDGMQGPLHQLACQAAYLASCSGEEKFKSVHDEIFENQQNLSQTWIDERAKELGVTECMAKPETKQLVVDMINQANTFNVQSTPTQLINGVKIEGVRPLSDYTAIMDHLLEKAKN</sequence>
<evidence type="ECO:0000256" key="4">
    <source>
        <dbReference type="ARBA" id="ARBA00022692"/>
    </source>
</evidence>
<evidence type="ECO:0000313" key="14">
    <source>
        <dbReference type="EMBL" id="RZF21887.1"/>
    </source>
</evidence>
<evidence type="ECO:0000256" key="12">
    <source>
        <dbReference type="SAM" id="Phobius"/>
    </source>
</evidence>
<evidence type="ECO:0000313" key="15">
    <source>
        <dbReference type="Proteomes" id="UP000443582"/>
    </source>
</evidence>
<evidence type="ECO:0000259" key="13">
    <source>
        <dbReference type="SMART" id="SM00756"/>
    </source>
</evidence>
<dbReference type="PANTHER" id="PTHR13887">
    <property type="entry name" value="GLUTATHIONE S-TRANSFERASE KAPPA"/>
    <property type="match status" value="1"/>
</dbReference>
<evidence type="ECO:0000256" key="6">
    <source>
        <dbReference type="ARBA" id="ARBA00022729"/>
    </source>
</evidence>
<reference evidence="15" key="1">
    <citation type="journal article" date="2019" name="Int. J. Syst. Evol. Microbiol.">
        <title>Halobacteriovorax valvorus sp. nov., a novel prokaryotic predator isolated from coastal seawater of China.</title>
        <authorList>
            <person name="Chen M.-X."/>
        </authorList>
    </citation>
    <scope>NUCLEOTIDE SEQUENCE [LARGE SCALE GENOMIC DNA]</scope>
    <source>
        <strain evidence="15">BL9</strain>
    </source>
</reference>
<keyword evidence="11" id="KW-0676">Redox-active center</keyword>
<evidence type="ECO:0000256" key="5">
    <source>
        <dbReference type="ARBA" id="ARBA00022719"/>
    </source>
</evidence>
<dbReference type="EMBL" id="QDKL01000002">
    <property type="protein sequence ID" value="RZF21887.1"/>
    <property type="molecule type" value="Genomic_DNA"/>
</dbReference>
<keyword evidence="9 12" id="KW-0472">Membrane</keyword>
<evidence type="ECO:0000256" key="7">
    <source>
        <dbReference type="ARBA" id="ARBA00022989"/>
    </source>
</evidence>
<keyword evidence="7 12" id="KW-1133">Transmembrane helix</keyword>
<dbReference type="SMART" id="SM00756">
    <property type="entry name" value="VKc"/>
    <property type="match status" value="1"/>
</dbReference>
<feature type="domain" description="Vitamin K epoxide reductase" evidence="13">
    <location>
        <begin position="10"/>
        <end position="147"/>
    </location>
</feature>
<keyword evidence="5" id="KW-0874">Quinone</keyword>
<evidence type="ECO:0000256" key="8">
    <source>
        <dbReference type="ARBA" id="ARBA00023002"/>
    </source>
</evidence>
<keyword evidence="8" id="KW-0560">Oxidoreductase</keyword>
<dbReference type="RefSeq" id="WP_115361735.1">
    <property type="nucleotide sequence ID" value="NZ_QDKL01000002.1"/>
</dbReference>
<dbReference type="Pfam" id="PF13462">
    <property type="entry name" value="Thioredoxin_4"/>
    <property type="match status" value="1"/>
</dbReference>
<dbReference type="InterPro" id="IPR038354">
    <property type="entry name" value="VKOR_sf"/>
</dbReference>
<dbReference type="Pfam" id="PF07884">
    <property type="entry name" value="VKOR"/>
    <property type="match status" value="1"/>
</dbReference>
<keyword evidence="10" id="KW-1015">Disulfide bond</keyword>
<dbReference type="Gene3D" id="1.20.1440.130">
    <property type="entry name" value="VKOR domain"/>
    <property type="match status" value="1"/>
</dbReference>
<feature type="transmembrane region" description="Helical" evidence="12">
    <location>
        <begin position="154"/>
        <end position="175"/>
    </location>
</feature>
<dbReference type="SUPFAM" id="SSF52833">
    <property type="entry name" value="Thioredoxin-like"/>
    <property type="match status" value="1"/>
</dbReference>
<accession>A0ABY0IG08</accession>
<dbReference type="InterPro" id="IPR012932">
    <property type="entry name" value="VKOR"/>
</dbReference>